<dbReference type="Pfam" id="PF07394">
    <property type="entry name" value="DUF1501"/>
    <property type="match status" value="1"/>
</dbReference>
<dbReference type="InterPro" id="IPR017850">
    <property type="entry name" value="Alkaline_phosphatase_core_sf"/>
</dbReference>
<organism evidence="1">
    <name type="scientific">marine metagenome</name>
    <dbReference type="NCBI Taxonomy" id="408172"/>
    <lineage>
        <taxon>unclassified sequences</taxon>
        <taxon>metagenomes</taxon>
        <taxon>ecological metagenomes</taxon>
    </lineage>
</organism>
<accession>A0A381YG53</accession>
<dbReference type="InterPro" id="IPR010869">
    <property type="entry name" value="DUF1501"/>
</dbReference>
<dbReference type="EMBL" id="UINC01018178">
    <property type="protein sequence ID" value="SVA76106.1"/>
    <property type="molecule type" value="Genomic_DNA"/>
</dbReference>
<dbReference type="PANTHER" id="PTHR43737">
    <property type="entry name" value="BLL7424 PROTEIN"/>
    <property type="match status" value="1"/>
</dbReference>
<dbReference type="PANTHER" id="PTHR43737:SF1">
    <property type="entry name" value="DUF1501 DOMAIN-CONTAINING PROTEIN"/>
    <property type="match status" value="1"/>
</dbReference>
<protein>
    <recommendedName>
        <fullName evidence="2">DUF1501 domain-containing protein</fullName>
    </recommendedName>
</protein>
<dbReference type="SUPFAM" id="SSF53649">
    <property type="entry name" value="Alkaline phosphatase-like"/>
    <property type="match status" value="1"/>
</dbReference>
<gene>
    <name evidence="1" type="ORF">METZ01_LOCUS128960</name>
</gene>
<reference evidence="1" key="1">
    <citation type="submission" date="2018-05" db="EMBL/GenBank/DDBJ databases">
        <authorList>
            <person name="Lanie J.A."/>
            <person name="Ng W.-L."/>
            <person name="Kazmierczak K.M."/>
            <person name="Andrzejewski T.M."/>
            <person name="Davidsen T.M."/>
            <person name="Wayne K.J."/>
            <person name="Tettelin H."/>
            <person name="Glass J.I."/>
            <person name="Rusch D."/>
            <person name="Podicherti R."/>
            <person name="Tsui H.-C.T."/>
            <person name="Winkler M.E."/>
        </authorList>
    </citation>
    <scope>NUCLEOTIDE SEQUENCE</scope>
</reference>
<sequence>MPLGQAMHVQTDERLAKRREKGIASLGHACNIRREPLAVHEPCGHRKQGTMLSIYGNSSGRFCDGVSRRNFIKIGGLGMGGLALPELLRASASSGGGKREKSIIMIYLPGGPPHQDMYDLKMDAPREIRGEFKPIRTAVPGIHISEMLPLIAKQMHRATPIRSIVGARDEHSNHICFTGHTLGSQKPAGGWPTFGAVISKLQGARNPSLPPFVGLEPRMKHRPYNAAKPGFCGVAHKSFRPEGDGKADMTLKGISLDRLKDRMGLLQSFDQFRRDVDAAGLMEGMDAFNQQAFGILTSSRLAEALDHTREPRRTIEMYGKGDTGIRGDAAPRILEQFLVARRLVEAGVRVVTVAFSFWDWHGNNYGNARSDMPMFDQGVSALIRDLHDRGLDKDVAVCVWGEFGRTPKINKDGGRDHWPRVSCALLSGGGMKHGQVIGATDRLGGEASERPVHFMEVLATLYHHVGIDTDTATLPDLTGRPHYITDGHKPIRELI</sequence>
<evidence type="ECO:0000313" key="1">
    <source>
        <dbReference type="EMBL" id="SVA76106.1"/>
    </source>
</evidence>
<evidence type="ECO:0008006" key="2">
    <source>
        <dbReference type="Google" id="ProtNLM"/>
    </source>
</evidence>
<dbReference type="AlphaFoldDB" id="A0A381YG53"/>
<proteinExistence type="predicted"/>
<name>A0A381YG53_9ZZZZ</name>